<accession>A0A9K3Q5I1</accession>
<dbReference type="AlphaFoldDB" id="A0A9K3Q5I1"/>
<dbReference type="OrthoDB" id="48975at2759"/>
<evidence type="ECO:0000313" key="1">
    <source>
        <dbReference type="EMBL" id="KAG7372207.1"/>
    </source>
</evidence>
<dbReference type="EMBL" id="JAGRRH010000003">
    <property type="protein sequence ID" value="KAG7372207.1"/>
    <property type="molecule type" value="Genomic_DNA"/>
</dbReference>
<protein>
    <submittedName>
        <fullName evidence="1">Uncharacterized protein</fullName>
    </submittedName>
</protein>
<evidence type="ECO:0000313" key="2">
    <source>
        <dbReference type="Proteomes" id="UP000693970"/>
    </source>
</evidence>
<name>A0A9K3Q5I1_9STRA</name>
<reference evidence="1" key="2">
    <citation type="submission" date="2021-04" db="EMBL/GenBank/DDBJ databases">
        <authorList>
            <person name="Podell S."/>
        </authorList>
    </citation>
    <scope>NUCLEOTIDE SEQUENCE</scope>
    <source>
        <strain evidence="1">Hildebrandi</strain>
    </source>
</reference>
<keyword evidence="2" id="KW-1185">Reference proteome</keyword>
<comment type="caution">
    <text evidence="1">The sequence shown here is derived from an EMBL/GenBank/DDBJ whole genome shotgun (WGS) entry which is preliminary data.</text>
</comment>
<sequence>MVSEVIESTLEVGAISAPKQCKLSHKVERKGMKAIIFVDNSEDALNNSTCSSLTDDSDLSIENDHTSNSICSRDNDAILNTIFHEKRSKRKDCKSVSYAQLFFDPETQVLVTLMEVNFFSSSSTSLESKSAGSEQSFSLQYPKDDGSSQNVSLPCQEGSRFQDQTMVTEYSSIFTDVEREGQGDVPFESKRQRFFDEPIVFSHSRTTQLWLEENDLNLYLLQDSADPWNDRIRKPAGCTETLKMLLKLRACISLSSIRQVGESKWKIQTNVKGMERGMTVQSMTYSQLRDD</sequence>
<organism evidence="1 2">
    <name type="scientific">Nitzschia inconspicua</name>
    <dbReference type="NCBI Taxonomy" id="303405"/>
    <lineage>
        <taxon>Eukaryota</taxon>
        <taxon>Sar</taxon>
        <taxon>Stramenopiles</taxon>
        <taxon>Ochrophyta</taxon>
        <taxon>Bacillariophyta</taxon>
        <taxon>Bacillariophyceae</taxon>
        <taxon>Bacillariophycidae</taxon>
        <taxon>Bacillariales</taxon>
        <taxon>Bacillariaceae</taxon>
        <taxon>Nitzschia</taxon>
    </lineage>
</organism>
<dbReference type="Proteomes" id="UP000693970">
    <property type="component" value="Unassembled WGS sequence"/>
</dbReference>
<gene>
    <name evidence="1" type="ORF">IV203_018350</name>
</gene>
<proteinExistence type="predicted"/>
<reference evidence="1" key="1">
    <citation type="journal article" date="2021" name="Sci. Rep.">
        <title>Diploid genomic architecture of Nitzschia inconspicua, an elite biomass production diatom.</title>
        <authorList>
            <person name="Oliver A."/>
            <person name="Podell S."/>
            <person name="Pinowska A."/>
            <person name="Traller J.C."/>
            <person name="Smith S.R."/>
            <person name="McClure R."/>
            <person name="Beliaev A."/>
            <person name="Bohutskyi P."/>
            <person name="Hill E.A."/>
            <person name="Rabines A."/>
            <person name="Zheng H."/>
            <person name="Allen L.Z."/>
            <person name="Kuo A."/>
            <person name="Grigoriev I.V."/>
            <person name="Allen A.E."/>
            <person name="Hazlebeck D."/>
            <person name="Allen E.E."/>
        </authorList>
    </citation>
    <scope>NUCLEOTIDE SEQUENCE</scope>
    <source>
        <strain evidence="1">Hildebrandi</strain>
    </source>
</reference>